<name>A6K0P4_RAT</name>
<evidence type="ECO:0000313" key="2">
    <source>
        <dbReference type="Proteomes" id="UP000234681"/>
    </source>
</evidence>
<sequence length="44" mass="4735">MKSHPSVSPGWATDSHEAGTVRFHQVAIQGMEQIRNSSSPDTGI</sequence>
<dbReference type="Proteomes" id="UP000234681">
    <property type="component" value="Chromosome 4"/>
</dbReference>
<organism evidence="1 2">
    <name type="scientific">Rattus norvegicus</name>
    <name type="common">Rat</name>
    <dbReference type="NCBI Taxonomy" id="10116"/>
    <lineage>
        <taxon>Eukaryota</taxon>
        <taxon>Metazoa</taxon>
        <taxon>Chordata</taxon>
        <taxon>Craniata</taxon>
        <taxon>Vertebrata</taxon>
        <taxon>Euteleostomi</taxon>
        <taxon>Mammalia</taxon>
        <taxon>Eutheria</taxon>
        <taxon>Euarchontoglires</taxon>
        <taxon>Glires</taxon>
        <taxon>Rodentia</taxon>
        <taxon>Myomorpha</taxon>
        <taxon>Muroidea</taxon>
        <taxon>Muridae</taxon>
        <taxon>Murinae</taxon>
        <taxon>Rattus</taxon>
    </lineage>
</organism>
<gene>
    <name evidence="1" type="ORF">rCG_52411</name>
</gene>
<reference evidence="1 2" key="1">
    <citation type="submission" date="2005-09" db="EMBL/GenBank/DDBJ databases">
        <authorList>
            <person name="Mural R.J."/>
            <person name="Li P.W."/>
            <person name="Adams M.D."/>
            <person name="Amanatides P.G."/>
            <person name="Baden-Tillson H."/>
            <person name="Barnstead M."/>
            <person name="Chin S.H."/>
            <person name="Dew I."/>
            <person name="Evans C.A."/>
            <person name="Ferriera S."/>
            <person name="Flanigan M."/>
            <person name="Fosler C."/>
            <person name="Glodek A."/>
            <person name="Gu Z."/>
            <person name="Holt R.A."/>
            <person name="Jennings D."/>
            <person name="Kraft C.L."/>
            <person name="Lu F."/>
            <person name="Nguyen T."/>
            <person name="Nusskern D.R."/>
            <person name="Pfannkoch C.M."/>
            <person name="Sitter C."/>
            <person name="Sutton G.G."/>
            <person name="Venter J.C."/>
            <person name="Wang Z."/>
            <person name="Woodage T."/>
            <person name="Zheng X.H."/>
            <person name="Zhong F."/>
        </authorList>
    </citation>
    <scope>NUCLEOTIDE SEQUENCE [LARGE SCALE GENOMIC DNA]</scope>
    <source>
        <strain>BN</strain>
        <strain evidence="2">Sprague-Dawley</strain>
    </source>
</reference>
<dbReference type="EMBL" id="CH474011">
    <property type="protein sequence ID" value="EDL88174.1"/>
    <property type="molecule type" value="Genomic_DNA"/>
</dbReference>
<protein>
    <submittedName>
        <fullName evidence="1">RCG52411</fullName>
    </submittedName>
</protein>
<accession>A6K0P4</accession>
<proteinExistence type="predicted"/>
<dbReference type="AlphaFoldDB" id="A6K0P4"/>
<evidence type="ECO:0000313" key="1">
    <source>
        <dbReference type="EMBL" id="EDL88174.1"/>
    </source>
</evidence>